<name>A0A7J8W0R5_9ROSI</name>
<dbReference type="Proteomes" id="UP000593573">
    <property type="component" value="Unassembled WGS sequence"/>
</dbReference>
<protein>
    <submittedName>
        <fullName evidence="1">Uncharacterized protein</fullName>
    </submittedName>
</protein>
<organism evidence="1 2">
    <name type="scientific">Gossypium klotzschianum</name>
    <dbReference type="NCBI Taxonomy" id="34286"/>
    <lineage>
        <taxon>Eukaryota</taxon>
        <taxon>Viridiplantae</taxon>
        <taxon>Streptophyta</taxon>
        <taxon>Embryophyta</taxon>
        <taxon>Tracheophyta</taxon>
        <taxon>Spermatophyta</taxon>
        <taxon>Magnoliopsida</taxon>
        <taxon>eudicotyledons</taxon>
        <taxon>Gunneridae</taxon>
        <taxon>Pentapetalae</taxon>
        <taxon>rosids</taxon>
        <taxon>malvids</taxon>
        <taxon>Malvales</taxon>
        <taxon>Malvaceae</taxon>
        <taxon>Malvoideae</taxon>
        <taxon>Gossypium</taxon>
    </lineage>
</organism>
<evidence type="ECO:0000313" key="1">
    <source>
        <dbReference type="EMBL" id="MBA0668274.1"/>
    </source>
</evidence>
<comment type="caution">
    <text evidence="1">The sequence shown here is derived from an EMBL/GenBank/DDBJ whole genome shotgun (WGS) entry which is preliminary data.</text>
</comment>
<keyword evidence="2" id="KW-1185">Reference proteome</keyword>
<feature type="non-terminal residue" evidence="1">
    <location>
        <position position="93"/>
    </location>
</feature>
<dbReference type="EMBL" id="JABFAB010000013">
    <property type="protein sequence ID" value="MBA0668274.1"/>
    <property type="molecule type" value="Genomic_DNA"/>
</dbReference>
<dbReference type="AlphaFoldDB" id="A0A7J8W0R5"/>
<accession>A0A7J8W0R5</accession>
<sequence>AHFSIVSWKDKLLGRESIESLAPPTISTDTLDVDLEFEDRDIFRSTDMASFVIKSPVSGKPFHSFRVMDMENDYYLVGFQNKVDYEMALTQGP</sequence>
<dbReference type="OrthoDB" id="935177at2759"/>
<gene>
    <name evidence="1" type="ORF">Goklo_001205</name>
</gene>
<proteinExistence type="predicted"/>
<reference evidence="1 2" key="1">
    <citation type="journal article" date="2019" name="Genome Biol. Evol.">
        <title>Insights into the evolution of the New World diploid cottons (Gossypium, subgenus Houzingenia) based on genome sequencing.</title>
        <authorList>
            <person name="Grover C.E."/>
            <person name="Arick M.A. 2nd"/>
            <person name="Thrash A."/>
            <person name="Conover J.L."/>
            <person name="Sanders W.S."/>
            <person name="Peterson D.G."/>
            <person name="Frelichowski J.E."/>
            <person name="Scheffler J.A."/>
            <person name="Scheffler B.E."/>
            <person name="Wendel J.F."/>
        </authorList>
    </citation>
    <scope>NUCLEOTIDE SEQUENCE [LARGE SCALE GENOMIC DNA]</scope>
    <source>
        <strain evidence="1">57</strain>
        <tissue evidence="1">Leaf</tissue>
    </source>
</reference>
<evidence type="ECO:0000313" key="2">
    <source>
        <dbReference type="Proteomes" id="UP000593573"/>
    </source>
</evidence>